<organism evidence="2 3">
    <name type="scientific">Datura stramonium</name>
    <name type="common">Jimsonweed</name>
    <name type="synonym">Common thornapple</name>
    <dbReference type="NCBI Taxonomy" id="4076"/>
    <lineage>
        <taxon>Eukaryota</taxon>
        <taxon>Viridiplantae</taxon>
        <taxon>Streptophyta</taxon>
        <taxon>Embryophyta</taxon>
        <taxon>Tracheophyta</taxon>
        <taxon>Spermatophyta</taxon>
        <taxon>Magnoliopsida</taxon>
        <taxon>eudicotyledons</taxon>
        <taxon>Gunneridae</taxon>
        <taxon>Pentapetalae</taxon>
        <taxon>asterids</taxon>
        <taxon>lamiids</taxon>
        <taxon>Solanales</taxon>
        <taxon>Solanaceae</taxon>
        <taxon>Solanoideae</taxon>
        <taxon>Datureae</taxon>
        <taxon>Datura</taxon>
    </lineage>
</organism>
<dbReference type="Proteomes" id="UP000823775">
    <property type="component" value="Unassembled WGS sequence"/>
</dbReference>
<evidence type="ECO:0000256" key="1">
    <source>
        <dbReference type="SAM" id="MobiDB-lite"/>
    </source>
</evidence>
<gene>
    <name evidence="2" type="ORF">HAX54_036250</name>
</gene>
<keyword evidence="3" id="KW-1185">Reference proteome</keyword>
<comment type="caution">
    <text evidence="2">The sequence shown here is derived from an EMBL/GenBank/DDBJ whole genome shotgun (WGS) entry which is preliminary data.</text>
</comment>
<sequence>MEPKPSKWKEVTSSCHGSKRSMRVNEDVSLPQQPLRCFGLHWVTKQEVSTYCRVDPEFEEFLNDDDATDEEVTRVDSDIESDDDKDDSKMGEAALAPTDDED</sequence>
<evidence type="ECO:0000313" key="3">
    <source>
        <dbReference type="Proteomes" id="UP000823775"/>
    </source>
</evidence>
<reference evidence="2 3" key="1">
    <citation type="journal article" date="2021" name="BMC Genomics">
        <title>Datura genome reveals duplications of psychoactive alkaloid biosynthetic genes and high mutation rate following tissue culture.</title>
        <authorList>
            <person name="Rajewski A."/>
            <person name="Carter-House D."/>
            <person name="Stajich J."/>
            <person name="Litt A."/>
        </authorList>
    </citation>
    <scope>NUCLEOTIDE SEQUENCE [LARGE SCALE GENOMIC DNA]</scope>
    <source>
        <strain evidence="2">AR-01</strain>
    </source>
</reference>
<dbReference type="EMBL" id="JACEIK010000479">
    <property type="protein sequence ID" value="MCD7457811.1"/>
    <property type="molecule type" value="Genomic_DNA"/>
</dbReference>
<evidence type="ECO:0000313" key="2">
    <source>
        <dbReference type="EMBL" id="MCD7457811.1"/>
    </source>
</evidence>
<name>A0ABS8SFX8_DATST</name>
<feature type="region of interest" description="Disordered" evidence="1">
    <location>
        <begin position="1"/>
        <end position="20"/>
    </location>
</feature>
<proteinExistence type="predicted"/>
<protein>
    <submittedName>
        <fullName evidence="2">Uncharacterized protein</fullName>
    </submittedName>
</protein>
<accession>A0ABS8SFX8</accession>
<feature type="region of interest" description="Disordered" evidence="1">
    <location>
        <begin position="62"/>
        <end position="102"/>
    </location>
</feature>
<feature type="compositionally biased region" description="Basic and acidic residues" evidence="1">
    <location>
        <begin position="1"/>
        <end position="10"/>
    </location>
</feature>